<feature type="transmembrane region" description="Helical" evidence="1">
    <location>
        <begin position="41"/>
        <end position="59"/>
    </location>
</feature>
<dbReference type="EMBL" id="JADBJN010000004">
    <property type="protein sequence ID" value="KAG5668256.1"/>
    <property type="molecule type" value="Genomic_DNA"/>
</dbReference>
<feature type="transmembrane region" description="Helical" evidence="1">
    <location>
        <begin position="12"/>
        <end position="34"/>
    </location>
</feature>
<proteinExistence type="predicted"/>
<comment type="caution">
    <text evidence="2">The sequence shown here is derived from an EMBL/GenBank/DDBJ whole genome shotgun (WGS) entry which is preliminary data.</text>
</comment>
<dbReference type="Proteomes" id="UP001107558">
    <property type="component" value="Chromosome 4"/>
</dbReference>
<accession>A0A9J6BF57</accession>
<keyword evidence="1" id="KW-0472">Membrane</keyword>
<reference evidence="2" key="1">
    <citation type="submission" date="2021-03" db="EMBL/GenBank/DDBJ databases">
        <title>Chromosome level genome of the anhydrobiotic midge Polypedilum vanderplanki.</title>
        <authorList>
            <person name="Yoshida Y."/>
            <person name="Kikawada T."/>
            <person name="Gusev O."/>
        </authorList>
    </citation>
    <scope>NUCLEOTIDE SEQUENCE</scope>
    <source>
        <strain evidence="2">NIAS01</strain>
        <tissue evidence="2">Whole body or cell culture</tissue>
    </source>
</reference>
<feature type="transmembrane region" description="Helical" evidence="1">
    <location>
        <begin position="167"/>
        <end position="187"/>
    </location>
</feature>
<feature type="transmembrane region" description="Helical" evidence="1">
    <location>
        <begin position="100"/>
        <end position="121"/>
    </location>
</feature>
<keyword evidence="1" id="KW-0812">Transmembrane</keyword>
<keyword evidence="1" id="KW-1133">Transmembrane helix</keyword>
<name>A0A9J6BF57_POLVA</name>
<protein>
    <submittedName>
        <fullName evidence="2">Uncharacterized protein</fullName>
    </submittedName>
</protein>
<sequence length="296" mass="33801">MGLKKIIKDDSFLGFFDLQTGGIIIGAIGLFSAIVQITTEYILLLSLFFVDSLCLQLHFPKSNFNLNILAKSTEDDIANVTDLIQTFTNKDVTCGDTDRIPLAIILIAGILINITSIIAHYRIIKGVEEHNATRFSFGLKYYKFFIGLRGFLLILLIIWSFSSIRFIFYAFSMLALLVTDIYIYIILDKLWEKYLIHPPKSIIVLPPVSQVPNYHEDLFNLNNFGKTENEMNGAKSNLEESKSDSKESFRYIFENESPTMTKIEPQKNIEKPRIQENISEVFIIDNSKKDKISIST</sequence>
<organism evidence="2 3">
    <name type="scientific">Polypedilum vanderplanki</name>
    <name type="common">Sleeping chironomid midge</name>
    <dbReference type="NCBI Taxonomy" id="319348"/>
    <lineage>
        <taxon>Eukaryota</taxon>
        <taxon>Metazoa</taxon>
        <taxon>Ecdysozoa</taxon>
        <taxon>Arthropoda</taxon>
        <taxon>Hexapoda</taxon>
        <taxon>Insecta</taxon>
        <taxon>Pterygota</taxon>
        <taxon>Neoptera</taxon>
        <taxon>Endopterygota</taxon>
        <taxon>Diptera</taxon>
        <taxon>Nematocera</taxon>
        <taxon>Chironomoidea</taxon>
        <taxon>Chironomidae</taxon>
        <taxon>Chironominae</taxon>
        <taxon>Polypedilum</taxon>
        <taxon>Polypedilum</taxon>
    </lineage>
</organism>
<dbReference type="AlphaFoldDB" id="A0A9J6BF57"/>
<feature type="transmembrane region" description="Helical" evidence="1">
    <location>
        <begin position="141"/>
        <end position="161"/>
    </location>
</feature>
<gene>
    <name evidence="2" type="ORF">PVAND_016203</name>
</gene>
<keyword evidence="3" id="KW-1185">Reference proteome</keyword>
<evidence type="ECO:0000256" key="1">
    <source>
        <dbReference type="SAM" id="Phobius"/>
    </source>
</evidence>
<evidence type="ECO:0000313" key="3">
    <source>
        <dbReference type="Proteomes" id="UP001107558"/>
    </source>
</evidence>
<evidence type="ECO:0000313" key="2">
    <source>
        <dbReference type="EMBL" id="KAG5668256.1"/>
    </source>
</evidence>